<dbReference type="HAMAP" id="MF_00095">
    <property type="entry name" value="SfsA"/>
    <property type="match status" value="1"/>
</dbReference>
<comment type="similarity">
    <text evidence="1">Belongs to the SfsA family.</text>
</comment>
<gene>
    <name evidence="1" type="primary">sfsA</name>
    <name evidence="4" type="ORF">FHR99_002149</name>
</gene>
<dbReference type="Pfam" id="PF03749">
    <property type="entry name" value="SfsA"/>
    <property type="match status" value="1"/>
</dbReference>
<name>A0A7W4Z650_9GAMM</name>
<dbReference type="GO" id="GO:0003677">
    <property type="term" value="F:DNA binding"/>
    <property type="evidence" value="ECO:0007669"/>
    <property type="project" value="InterPro"/>
</dbReference>
<dbReference type="InterPro" id="IPR041465">
    <property type="entry name" value="SfsA_N"/>
</dbReference>
<dbReference type="InterPro" id="IPR040452">
    <property type="entry name" value="SfsA_C"/>
</dbReference>
<dbReference type="CDD" id="cd22359">
    <property type="entry name" value="SfsA-like_bacterial"/>
    <property type="match status" value="1"/>
</dbReference>
<dbReference type="EMBL" id="JACHWY010000002">
    <property type="protein sequence ID" value="MBB3047883.1"/>
    <property type="molecule type" value="Genomic_DNA"/>
</dbReference>
<keyword evidence="5" id="KW-1185">Reference proteome</keyword>
<reference evidence="4 5" key="1">
    <citation type="submission" date="2020-08" db="EMBL/GenBank/DDBJ databases">
        <title>Genomic Encyclopedia of Type Strains, Phase III (KMG-III): the genomes of soil and plant-associated and newly described type strains.</title>
        <authorList>
            <person name="Whitman W."/>
        </authorList>
    </citation>
    <scope>NUCLEOTIDE SEQUENCE [LARGE SCALE GENOMIC DNA]</scope>
    <source>
        <strain evidence="4 5">CECT 8654</strain>
    </source>
</reference>
<protein>
    <recommendedName>
        <fullName evidence="1">Sugar fermentation stimulation protein homolog</fullName>
    </recommendedName>
</protein>
<evidence type="ECO:0000313" key="5">
    <source>
        <dbReference type="Proteomes" id="UP000537130"/>
    </source>
</evidence>
<evidence type="ECO:0000256" key="1">
    <source>
        <dbReference type="HAMAP-Rule" id="MF_00095"/>
    </source>
</evidence>
<accession>A0A7W4Z650</accession>
<feature type="domain" description="SfsA N-terminal OB" evidence="3">
    <location>
        <begin position="11"/>
        <end position="78"/>
    </location>
</feature>
<dbReference type="Proteomes" id="UP000537130">
    <property type="component" value="Unassembled WGS sequence"/>
</dbReference>
<proteinExistence type="inferred from homology"/>
<evidence type="ECO:0000259" key="2">
    <source>
        <dbReference type="Pfam" id="PF03749"/>
    </source>
</evidence>
<organism evidence="4 5">
    <name type="scientific">Litorivivens lipolytica</name>
    <dbReference type="NCBI Taxonomy" id="1524264"/>
    <lineage>
        <taxon>Bacteria</taxon>
        <taxon>Pseudomonadati</taxon>
        <taxon>Pseudomonadota</taxon>
        <taxon>Gammaproteobacteria</taxon>
        <taxon>Litorivivens</taxon>
    </lineage>
</organism>
<evidence type="ECO:0000259" key="3">
    <source>
        <dbReference type="Pfam" id="PF17746"/>
    </source>
</evidence>
<evidence type="ECO:0000313" key="4">
    <source>
        <dbReference type="EMBL" id="MBB3047883.1"/>
    </source>
</evidence>
<dbReference type="Pfam" id="PF17746">
    <property type="entry name" value="SfsA_N"/>
    <property type="match status" value="1"/>
</dbReference>
<comment type="caution">
    <text evidence="4">The sequence shown here is derived from an EMBL/GenBank/DDBJ whole genome shotgun (WGS) entry which is preliminary data.</text>
</comment>
<dbReference type="RefSeq" id="WP_183410639.1">
    <property type="nucleotide sequence ID" value="NZ_JACHWY010000002.1"/>
</dbReference>
<sequence length="240" mass="25983">MSDHWICARLLRRYKRFLADVVLESGEEVTVHCPNTGAMTGCVEEGATVWLSVSDNPKRKYPMTWEIIERSNGDAICVHSARANAVVEEAITKGVIAELQGFSHCQREVKIASGTRADFVLSEPGRCVVEVKSVTLGLGDGYGAFPDAVSDRARRHVEELIAIAAQGDRAVLVLLAMHTGIERLGPADGIDPRYGDTLRRAIAEGVEVLAYGCEVGPEGVRATAALEFLPQLPAAIIERM</sequence>
<dbReference type="Gene3D" id="3.40.1350.60">
    <property type="match status" value="1"/>
</dbReference>
<dbReference type="AlphaFoldDB" id="A0A7W4Z650"/>
<dbReference type="PANTHER" id="PTHR30545:SF2">
    <property type="entry name" value="SUGAR FERMENTATION STIMULATION PROTEIN A"/>
    <property type="match status" value="1"/>
</dbReference>
<dbReference type="Gene3D" id="2.40.50.580">
    <property type="match status" value="1"/>
</dbReference>
<dbReference type="PANTHER" id="PTHR30545">
    <property type="entry name" value="SUGAR FERMENTATION STIMULATION PROTEIN A"/>
    <property type="match status" value="1"/>
</dbReference>
<dbReference type="FunFam" id="2.40.50.580:FF:000001">
    <property type="entry name" value="Sugar fermentation stimulation protein A"/>
    <property type="match status" value="1"/>
</dbReference>
<dbReference type="InterPro" id="IPR005224">
    <property type="entry name" value="SfsA"/>
</dbReference>
<feature type="domain" description="Sugar fermentation stimulation protein C-terminal" evidence="2">
    <location>
        <begin position="82"/>
        <end position="218"/>
    </location>
</feature>
<dbReference type="NCBIfam" id="TIGR00230">
    <property type="entry name" value="sfsA"/>
    <property type="match status" value="1"/>
</dbReference>